<proteinExistence type="inferred from homology"/>
<accession>A0AAV5SLB3</accession>
<comment type="caution">
    <text evidence="7">The sequence shown here is derived from an EMBL/GenBank/DDBJ whole genome shotgun (WGS) entry which is preliminary data.</text>
</comment>
<dbReference type="EMBL" id="BTSX01000002">
    <property type="protein sequence ID" value="GMS83387.1"/>
    <property type="molecule type" value="Genomic_DNA"/>
</dbReference>
<evidence type="ECO:0000256" key="4">
    <source>
        <dbReference type="ARBA" id="ARBA00022989"/>
    </source>
</evidence>
<feature type="transmembrane region" description="Helical" evidence="6">
    <location>
        <begin position="12"/>
        <end position="32"/>
    </location>
</feature>
<evidence type="ECO:0000256" key="6">
    <source>
        <dbReference type="SAM" id="Phobius"/>
    </source>
</evidence>
<evidence type="ECO:0000256" key="1">
    <source>
        <dbReference type="ARBA" id="ARBA00004141"/>
    </source>
</evidence>
<evidence type="ECO:0008006" key="9">
    <source>
        <dbReference type="Google" id="ProtNLM"/>
    </source>
</evidence>
<feature type="non-terminal residue" evidence="7">
    <location>
        <position position="94"/>
    </location>
</feature>
<evidence type="ECO:0000256" key="3">
    <source>
        <dbReference type="ARBA" id="ARBA00022692"/>
    </source>
</evidence>
<keyword evidence="8" id="KW-1185">Reference proteome</keyword>
<organism evidence="7 8">
    <name type="scientific">Pristionchus entomophagus</name>
    <dbReference type="NCBI Taxonomy" id="358040"/>
    <lineage>
        <taxon>Eukaryota</taxon>
        <taxon>Metazoa</taxon>
        <taxon>Ecdysozoa</taxon>
        <taxon>Nematoda</taxon>
        <taxon>Chromadorea</taxon>
        <taxon>Rhabditida</taxon>
        <taxon>Rhabditina</taxon>
        <taxon>Diplogasteromorpha</taxon>
        <taxon>Diplogasteroidea</taxon>
        <taxon>Neodiplogasteridae</taxon>
        <taxon>Pristionchus</taxon>
    </lineage>
</organism>
<dbReference type="GO" id="GO:0016020">
    <property type="term" value="C:membrane"/>
    <property type="evidence" value="ECO:0007669"/>
    <property type="project" value="UniProtKB-SubCell"/>
</dbReference>
<evidence type="ECO:0000313" key="7">
    <source>
        <dbReference type="EMBL" id="GMS83387.1"/>
    </source>
</evidence>
<keyword evidence="3 6" id="KW-0812">Transmembrane</keyword>
<dbReference type="Pfam" id="PF10317">
    <property type="entry name" value="7TM_GPCR_Srd"/>
    <property type="match status" value="1"/>
</dbReference>
<evidence type="ECO:0000256" key="2">
    <source>
        <dbReference type="ARBA" id="ARBA00009166"/>
    </source>
</evidence>
<dbReference type="InterPro" id="IPR019421">
    <property type="entry name" value="7TM_GPCR_serpentine_rcpt_Srd"/>
</dbReference>
<sequence length="94" mass="10277">VLQKPEMFAYLFAAPSIIGIPANIAMLFLTPFKSPEAFKKYSRIMFCAALCDLIGATALPLALPRSVSFHDATILEYNGFCTFHSVQLCWAASG</sequence>
<name>A0AAV5SLB3_9BILA</name>
<gene>
    <name evidence="7" type="ORF">PENTCL1PPCAC_5562</name>
</gene>
<evidence type="ECO:0000256" key="5">
    <source>
        <dbReference type="ARBA" id="ARBA00023136"/>
    </source>
</evidence>
<evidence type="ECO:0000313" key="8">
    <source>
        <dbReference type="Proteomes" id="UP001432027"/>
    </source>
</evidence>
<protein>
    <recommendedName>
        <fullName evidence="9">G protein-coupled receptor</fullName>
    </recommendedName>
</protein>
<dbReference type="Proteomes" id="UP001432027">
    <property type="component" value="Unassembled WGS sequence"/>
</dbReference>
<keyword evidence="5 6" id="KW-0472">Membrane</keyword>
<comment type="subcellular location">
    <subcellularLocation>
        <location evidence="1">Membrane</location>
        <topology evidence="1">Multi-pass membrane protein</topology>
    </subcellularLocation>
</comment>
<feature type="non-terminal residue" evidence="7">
    <location>
        <position position="1"/>
    </location>
</feature>
<keyword evidence="4 6" id="KW-1133">Transmembrane helix</keyword>
<feature type="transmembrane region" description="Helical" evidence="6">
    <location>
        <begin position="44"/>
        <end position="63"/>
    </location>
</feature>
<comment type="similarity">
    <text evidence="2">Belongs to the nematode receptor-like protein srd family.</text>
</comment>
<dbReference type="InterPro" id="IPR050920">
    <property type="entry name" value="Nematode_rcpt-like_delta"/>
</dbReference>
<dbReference type="PANTHER" id="PTHR22945:SF40">
    <property type="entry name" value="SERPENTINE RECEPTOR, CLASS D (DELTA)-RELATED"/>
    <property type="match status" value="1"/>
</dbReference>
<dbReference type="AlphaFoldDB" id="A0AAV5SLB3"/>
<dbReference type="PANTHER" id="PTHR22945">
    <property type="entry name" value="SERPENTINE RECEPTOR, CLASS D DELTA"/>
    <property type="match status" value="1"/>
</dbReference>
<reference evidence="7" key="1">
    <citation type="submission" date="2023-10" db="EMBL/GenBank/DDBJ databases">
        <title>Genome assembly of Pristionchus species.</title>
        <authorList>
            <person name="Yoshida K."/>
            <person name="Sommer R.J."/>
        </authorList>
    </citation>
    <scope>NUCLEOTIDE SEQUENCE</scope>
    <source>
        <strain evidence="7">RS0144</strain>
    </source>
</reference>